<dbReference type="SUPFAM" id="SSF51735">
    <property type="entry name" value="NAD(P)-binding Rossmann-fold domains"/>
    <property type="match status" value="1"/>
</dbReference>
<protein>
    <submittedName>
        <fullName evidence="3">2,4-dienoyl-CoA reductase</fullName>
        <ecNumber evidence="3">1.3.1.34</ecNumber>
    </submittedName>
</protein>
<keyword evidence="4" id="KW-1185">Reference proteome</keyword>
<dbReference type="Gene3D" id="3.40.50.720">
    <property type="entry name" value="NAD(P)-binding Rossmann-like Domain"/>
    <property type="match status" value="1"/>
</dbReference>
<comment type="caution">
    <text evidence="3">The sequence shown here is derived from an EMBL/GenBank/DDBJ whole genome shotgun (WGS) entry which is preliminary data.</text>
</comment>
<dbReference type="Pfam" id="PF13561">
    <property type="entry name" value="adh_short_C2"/>
    <property type="match status" value="1"/>
</dbReference>
<keyword evidence="2 3" id="KW-0560">Oxidoreductase</keyword>
<dbReference type="PANTHER" id="PTHR43296:SF2">
    <property type="entry name" value="PEROXISOMAL 2,4-DIENOYL-COA REDUCTASE [(3E)-ENOYL-COA-PRODUCING]"/>
    <property type="match status" value="1"/>
</dbReference>
<gene>
    <name evidence="3" type="primary">fadH_5</name>
    <name evidence="3" type="ORF">CI1B_78200</name>
</gene>
<dbReference type="AlphaFoldDB" id="A0A508TYE4"/>
<organism evidence="3 4">
    <name type="scientific">Bradyrhizobium ivorense</name>
    <dbReference type="NCBI Taxonomy" id="2511166"/>
    <lineage>
        <taxon>Bacteria</taxon>
        <taxon>Pseudomonadati</taxon>
        <taxon>Pseudomonadota</taxon>
        <taxon>Alphaproteobacteria</taxon>
        <taxon>Hyphomicrobiales</taxon>
        <taxon>Nitrobacteraceae</taxon>
        <taxon>Bradyrhizobium</taxon>
    </lineage>
</organism>
<evidence type="ECO:0000313" key="4">
    <source>
        <dbReference type="Proteomes" id="UP000328092"/>
    </source>
</evidence>
<dbReference type="GO" id="GO:0008670">
    <property type="term" value="F:2,4-dienoyl-CoA reductase (NADPH) activity"/>
    <property type="evidence" value="ECO:0007669"/>
    <property type="project" value="UniProtKB-EC"/>
</dbReference>
<name>A0A508TYE4_9BRAD</name>
<evidence type="ECO:0000313" key="3">
    <source>
        <dbReference type="EMBL" id="VIO79487.1"/>
    </source>
</evidence>
<reference evidence="3" key="1">
    <citation type="submission" date="2019-02" db="EMBL/GenBank/DDBJ databases">
        <authorList>
            <person name="Pothier F.J."/>
        </authorList>
    </citation>
    <scope>NUCLEOTIDE SEQUENCE</scope>
    <source>
        <strain evidence="3">CI-1B</strain>
    </source>
</reference>
<evidence type="ECO:0000256" key="1">
    <source>
        <dbReference type="ARBA" id="ARBA00022857"/>
    </source>
</evidence>
<dbReference type="Proteomes" id="UP000328092">
    <property type="component" value="Unassembled WGS sequence"/>
</dbReference>
<dbReference type="OrthoDB" id="9797020at2"/>
<dbReference type="GO" id="GO:0009062">
    <property type="term" value="P:fatty acid catabolic process"/>
    <property type="evidence" value="ECO:0007669"/>
    <property type="project" value="InterPro"/>
</dbReference>
<dbReference type="RefSeq" id="WP_139864327.1">
    <property type="nucleotide sequence ID" value="NZ_CAADFC020000033.1"/>
</dbReference>
<dbReference type="EMBL" id="CAADFC020000033">
    <property type="protein sequence ID" value="VIO79487.1"/>
    <property type="molecule type" value="Genomic_DNA"/>
</dbReference>
<evidence type="ECO:0000256" key="2">
    <source>
        <dbReference type="ARBA" id="ARBA00023002"/>
    </source>
</evidence>
<dbReference type="PANTHER" id="PTHR43296">
    <property type="entry name" value="PEROXISOMAL 2,4-DIENOYL-COA REDUCTASE"/>
    <property type="match status" value="1"/>
</dbReference>
<proteinExistence type="predicted"/>
<dbReference type="InterPro" id="IPR002347">
    <property type="entry name" value="SDR_fam"/>
</dbReference>
<dbReference type="PRINTS" id="PR00081">
    <property type="entry name" value="GDHRDH"/>
</dbReference>
<keyword evidence="1" id="KW-0521">NADP</keyword>
<sequence>MFDAAVLKGKRILITGGGTGLGKEMAVGFAGHGAHVYICGRRKEVLEQAAQDIRARSKGQASALLANVRDPDSIEAMMESIWAEGPLTGLVNNAGANFLAPTESLSPRGYEAVRSTVMDGSFYASLACGKRWIAAGLPGVIISNLVTWVWTGSAYVVPAAMAKAAVHAMTMSLAVEWGPKNIRVNAIAPGPFPTEGAWDKLNPLAVTGVGATQADEVPLRRFGKMDELRNLLIFLMSDGCSYITGDTISIDGGHHLAAPSTFAGLSKLSPADWQRAREAIQASVQKEKQARSI</sequence>
<dbReference type="InterPro" id="IPR036291">
    <property type="entry name" value="NAD(P)-bd_dom_sf"/>
</dbReference>
<dbReference type="EC" id="1.3.1.34" evidence="3"/>
<accession>A0A508TYE4</accession>
<dbReference type="InterPro" id="IPR045017">
    <property type="entry name" value="DECR2-like"/>
</dbReference>